<dbReference type="AlphaFoldDB" id="C5KW07"/>
<dbReference type="CDD" id="cd01285">
    <property type="entry name" value="nucleoside_deaminase"/>
    <property type="match status" value="1"/>
</dbReference>
<gene>
    <name evidence="3" type="ORF">Pmar_PMAR010675</name>
</gene>
<evidence type="ECO:0000313" key="3">
    <source>
        <dbReference type="EMBL" id="EER11338.1"/>
    </source>
</evidence>
<feature type="domain" description="CMP/dCMP-type deaminase" evidence="2">
    <location>
        <begin position="17"/>
        <end position="111"/>
    </location>
</feature>
<dbReference type="InParanoid" id="C5KW07"/>
<accession>C5KW07</accession>
<dbReference type="GO" id="GO:0052717">
    <property type="term" value="F:tRNA-specific adenosine-34 deaminase activity"/>
    <property type="evidence" value="ECO:0007669"/>
    <property type="project" value="TreeGrafter"/>
</dbReference>
<sequence>MHDDKEEEEGSHDHFSVDDKRFMRVALAAAQEAYDTDEVPVGCAFVSNGVVLATAGNETNHTRNATRHAELVATDKIYDKYKSCDAIRHSTLYVTVEPCVMCAAALHILGI</sequence>
<dbReference type="Gene3D" id="3.40.140.10">
    <property type="entry name" value="Cytidine Deaminase, domain 2"/>
    <property type="match status" value="1"/>
</dbReference>
<reference evidence="3 4" key="1">
    <citation type="submission" date="2008-07" db="EMBL/GenBank/DDBJ databases">
        <authorList>
            <person name="El-Sayed N."/>
            <person name="Caler E."/>
            <person name="Inman J."/>
            <person name="Amedeo P."/>
            <person name="Hass B."/>
            <person name="Wortman J."/>
        </authorList>
    </citation>
    <scope>NUCLEOTIDE SEQUENCE [LARGE SCALE GENOMIC DNA]</scope>
    <source>
        <strain evidence="4">ATCC 50983 / TXsc</strain>
    </source>
</reference>
<proteinExistence type="predicted"/>
<dbReference type="EMBL" id="GG676790">
    <property type="protein sequence ID" value="EER11338.1"/>
    <property type="molecule type" value="Genomic_DNA"/>
</dbReference>
<dbReference type="GeneID" id="9046665"/>
<dbReference type="Pfam" id="PF00383">
    <property type="entry name" value="dCMP_cyt_deam_1"/>
    <property type="match status" value="1"/>
</dbReference>
<name>C5KW07_PERM5</name>
<evidence type="ECO:0000259" key="2">
    <source>
        <dbReference type="PROSITE" id="PS51747"/>
    </source>
</evidence>
<evidence type="ECO:0000313" key="4">
    <source>
        <dbReference type="Proteomes" id="UP000007800"/>
    </source>
</evidence>
<keyword evidence="1" id="KW-0378">Hydrolase</keyword>
<protein>
    <submittedName>
        <fullName evidence="3">Cytidine deaminase, putative</fullName>
    </submittedName>
</protein>
<dbReference type="RefSeq" id="XP_002779543.1">
    <property type="nucleotide sequence ID" value="XM_002779497.1"/>
</dbReference>
<feature type="non-terminal residue" evidence="3">
    <location>
        <position position="111"/>
    </location>
</feature>
<dbReference type="Proteomes" id="UP000007800">
    <property type="component" value="Unassembled WGS sequence"/>
</dbReference>
<evidence type="ECO:0000256" key="1">
    <source>
        <dbReference type="ARBA" id="ARBA00022801"/>
    </source>
</evidence>
<dbReference type="GO" id="GO:0005737">
    <property type="term" value="C:cytoplasm"/>
    <property type="evidence" value="ECO:0007669"/>
    <property type="project" value="TreeGrafter"/>
</dbReference>
<organism evidence="4">
    <name type="scientific">Perkinsus marinus (strain ATCC 50983 / TXsc)</name>
    <dbReference type="NCBI Taxonomy" id="423536"/>
    <lineage>
        <taxon>Eukaryota</taxon>
        <taxon>Sar</taxon>
        <taxon>Alveolata</taxon>
        <taxon>Perkinsozoa</taxon>
        <taxon>Perkinsea</taxon>
        <taxon>Perkinsida</taxon>
        <taxon>Perkinsidae</taxon>
        <taxon>Perkinsus</taxon>
    </lineage>
</organism>
<dbReference type="GO" id="GO:0005634">
    <property type="term" value="C:nucleus"/>
    <property type="evidence" value="ECO:0007669"/>
    <property type="project" value="TreeGrafter"/>
</dbReference>
<dbReference type="OMA" id="THNGHIV"/>
<dbReference type="SUPFAM" id="SSF53927">
    <property type="entry name" value="Cytidine deaminase-like"/>
    <property type="match status" value="1"/>
</dbReference>
<dbReference type="OrthoDB" id="1701769at2759"/>
<dbReference type="InterPro" id="IPR016193">
    <property type="entry name" value="Cytidine_deaminase-like"/>
</dbReference>
<dbReference type="InterPro" id="IPR002125">
    <property type="entry name" value="CMP_dCMP_dom"/>
</dbReference>
<dbReference type="PROSITE" id="PS51747">
    <property type="entry name" value="CYT_DCMP_DEAMINASES_2"/>
    <property type="match status" value="1"/>
</dbReference>
<dbReference type="GO" id="GO:0002100">
    <property type="term" value="P:tRNA wobble adenosine to inosine editing"/>
    <property type="evidence" value="ECO:0007669"/>
    <property type="project" value="TreeGrafter"/>
</dbReference>
<keyword evidence="4" id="KW-1185">Reference proteome</keyword>
<dbReference type="PANTHER" id="PTHR11079">
    <property type="entry name" value="CYTOSINE DEAMINASE FAMILY MEMBER"/>
    <property type="match status" value="1"/>
</dbReference>
<dbReference type="PANTHER" id="PTHR11079:SF149">
    <property type="entry name" value="TRNA-SPECIFIC ADENOSINE DEAMINASE 2"/>
    <property type="match status" value="1"/>
</dbReference>